<accession>A0A2N3KZT6</accession>
<dbReference type="SMART" id="SM00487">
    <property type="entry name" value="DEXDc"/>
    <property type="match status" value="1"/>
</dbReference>
<evidence type="ECO:0000256" key="10">
    <source>
        <dbReference type="PROSITE-ProRule" id="PRU00552"/>
    </source>
</evidence>
<keyword evidence="3" id="KW-0547">Nucleotide-binding</keyword>
<dbReference type="InterPro" id="IPR050079">
    <property type="entry name" value="DEAD_box_RNA_helicase"/>
</dbReference>
<proteinExistence type="inferred from homology"/>
<dbReference type="PROSITE" id="PS51195">
    <property type="entry name" value="Q_MOTIF"/>
    <property type="match status" value="1"/>
</dbReference>
<evidence type="ECO:0000313" key="15">
    <source>
        <dbReference type="EMBL" id="PKR56081.1"/>
    </source>
</evidence>
<keyword evidence="5 15" id="KW-0347">Helicase</keyword>
<keyword evidence="6" id="KW-0067">ATP-binding</keyword>
<feature type="compositionally biased region" description="Polar residues" evidence="11">
    <location>
        <begin position="473"/>
        <end position="486"/>
    </location>
</feature>
<dbReference type="CDD" id="cd00268">
    <property type="entry name" value="DEADc"/>
    <property type="match status" value="1"/>
</dbReference>
<keyword evidence="2" id="KW-0963">Cytoplasm</keyword>
<evidence type="ECO:0000256" key="5">
    <source>
        <dbReference type="ARBA" id="ARBA00022806"/>
    </source>
</evidence>
<dbReference type="SUPFAM" id="SSF52540">
    <property type="entry name" value="P-loop containing nucleoside triphosphate hydrolases"/>
    <property type="match status" value="1"/>
</dbReference>
<evidence type="ECO:0000256" key="3">
    <source>
        <dbReference type="ARBA" id="ARBA00022741"/>
    </source>
</evidence>
<comment type="catalytic activity">
    <reaction evidence="8">
        <text>ATP + H2O = ADP + phosphate + H(+)</text>
        <dbReference type="Rhea" id="RHEA:13065"/>
        <dbReference type="ChEBI" id="CHEBI:15377"/>
        <dbReference type="ChEBI" id="CHEBI:15378"/>
        <dbReference type="ChEBI" id="CHEBI:30616"/>
        <dbReference type="ChEBI" id="CHEBI:43474"/>
        <dbReference type="ChEBI" id="CHEBI:456216"/>
        <dbReference type="EC" id="3.6.4.13"/>
    </reaction>
</comment>
<sequence>MTQFSDLGLAEPVLRALSHEGYATPTPIQAQAIPSLLEGKDLLGIAQTGTGKTAAFALPTLDRLSKSDKRTAPRHCRVLVLAPTRELAAQIGDSFRAYGRFTKTSVAVVVGGVAHGPQIKALAPGVDVLVATPGRLLDHIDAGKLSLAQVEVVVLDEADHMLDLGFLPPIRRIIKLLPKSRQNLFFSATMPTQIGQLAGDMLREPVKVSVTPVATTAERVEQSVYLIEASRKRALLAELLDNPAFVRTLVFTRTKRGADRVAKHLEANKISASAIHGNKSQNQRERALAAFKDGQVQVLVATDIAARGIDVDGVTHVVNYELPNVPESYVHRIGRTARGGAAGQAIAFCADDERSLLRDIERTTRQSIPVIDRRDPEAAALQEAENATLRGQREGQGAGGRRPARGGRGAAGGENAGRSRNGGNGNGGRGNNANARRSQGASAASTTAEGKAGQGRYKGGRKPASAAEGQRPVENSRNDAGQNDGASANAPARAGRKTGFTPRNRDGAPARGRNGARDSREGSDARGNAPRNNQRNERNDRRSADDGSQNRIASNVAFLGKAPAGNSGNGAGAGRTATADASRGNRNTRNSGQGRGARDASGQARVKNGNRSRHSA</sequence>
<evidence type="ECO:0000259" key="13">
    <source>
        <dbReference type="PROSITE" id="PS51194"/>
    </source>
</evidence>
<feature type="domain" description="Helicase C-terminal" evidence="13">
    <location>
        <begin position="219"/>
        <end position="382"/>
    </location>
</feature>
<feature type="compositionally biased region" description="Gly residues" evidence="11">
    <location>
        <begin position="394"/>
        <end position="430"/>
    </location>
</feature>
<dbReference type="InterPro" id="IPR014014">
    <property type="entry name" value="RNA_helicase_DEAD_Q_motif"/>
</dbReference>
<dbReference type="AlphaFoldDB" id="A0A2N3KZT6"/>
<evidence type="ECO:0000256" key="8">
    <source>
        <dbReference type="ARBA" id="ARBA00047984"/>
    </source>
</evidence>
<feature type="domain" description="DEAD-box RNA helicase Q" evidence="14">
    <location>
        <begin position="2"/>
        <end position="30"/>
    </location>
</feature>
<dbReference type="EMBL" id="NWTK01000001">
    <property type="protein sequence ID" value="PKR56081.1"/>
    <property type="molecule type" value="Genomic_DNA"/>
</dbReference>
<keyword evidence="4" id="KW-0378">Hydrolase</keyword>
<dbReference type="GO" id="GO:0042255">
    <property type="term" value="P:ribosome assembly"/>
    <property type="evidence" value="ECO:0007669"/>
    <property type="project" value="UniProtKB-ARBA"/>
</dbReference>
<gene>
    <name evidence="15" type="ORF">COO20_02425</name>
</gene>
<feature type="domain" description="Helicase ATP-binding" evidence="12">
    <location>
        <begin position="33"/>
        <end position="208"/>
    </location>
</feature>
<dbReference type="InterPro" id="IPR014001">
    <property type="entry name" value="Helicase_ATP-bd"/>
</dbReference>
<evidence type="ECO:0000256" key="11">
    <source>
        <dbReference type="SAM" id="MobiDB-lite"/>
    </source>
</evidence>
<dbReference type="InterPro" id="IPR027417">
    <property type="entry name" value="P-loop_NTPase"/>
</dbReference>
<evidence type="ECO:0000256" key="7">
    <source>
        <dbReference type="ARBA" id="ARBA00038437"/>
    </source>
</evidence>
<dbReference type="InterPro" id="IPR044742">
    <property type="entry name" value="DEAD/DEAH_RhlB"/>
</dbReference>
<evidence type="ECO:0000259" key="14">
    <source>
        <dbReference type="PROSITE" id="PS51195"/>
    </source>
</evidence>
<dbReference type="PANTHER" id="PTHR47959">
    <property type="entry name" value="ATP-DEPENDENT RNA HELICASE RHLE-RELATED"/>
    <property type="match status" value="1"/>
</dbReference>
<dbReference type="OrthoDB" id="9805696at2"/>
<dbReference type="GO" id="GO:0005524">
    <property type="term" value="F:ATP binding"/>
    <property type="evidence" value="ECO:0007669"/>
    <property type="project" value="UniProtKB-KW"/>
</dbReference>
<dbReference type="InterPro" id="IPR011545">
    <property type="entry name" value="DEAD/DEAH_box_helicase_dom"/>
</dbReference>
<feature type="compositionally biased region" description="Basic and acidic residues" evidence="11">
    <location>
        <begin position="515"/>
        <end position="524"/>
    </location>
</feature>
<evidence type="ECO:0000256" key="1">
    <source>
        <dbReference type="ARBA" id="ARBA00012552"/>
    </source>
</evidence>
<dbReference type="GO" id="GO:0009266">
    <property type="term" value="P:response to temperature stimulus"/>
    <property type="evidence" value="ECO:0007669"/>
    <property type="project" value="UniProtKB-ARBA"/>
</dbReference>
<dbReference type="PROSITE" id="PS51192">
    <property type="entry name" value="HELICASE_ATP_BIND_1"/>
    <property type="match status" value="1"/>
</dbReference>
<dbReference type="CDD" id="cd18787">
    <property type="entry name" value="SF2_C_DEAD"/>
    <property type="match status" value="1"/>
</dbReference>
<evidence type="ECO:0000256" key="2">
    <source>
        <dbReference type="ARBA" id="ARBA00022490"/>
    </source>
</evidence>
<name>A0A2N3KZT6_9PROT</name>
<dbReference type="PROSITE" id="PS51194">
    <property type="entry name" value="HELICASE_CTER"/>
    <property type="match status" value="1"/>
</dbReference>
<dbReference type="InterPro" id="IPR001650">
    <property type="entry name" value="Helicase_C-like"/>
</dbReference>
<evidence type="ECO:0000256" key="9">
    <source>
        <dbReference type="ARBA" id="ARBA00074363"/>
    </source>
</evidence>
<feature type="compositionally biased region" description="Low complexity" evidence="11">
    <location>
        <begin position="431"/>
        <end position="450"/>
    </location>
</feature>
<dbReference type="Pfam" id="PF00271">
    <property type="entry name" value="Helicase_C"/>
    <property type="match status" value="1"/>
</dbReference>
<evidence type="ECO:0000256" key="6">
    <source>
        <dbReference type="ARBA" id="ARBA00022840"/>
    </source>
</evidence>
<dbReference type="Proteomes" id="UP000233597">
    <property type="component" value="Unassembled WGS sequence"/>
</dbReference>
<dbReference type="GO" id="GO:0003724">
    <property type="term" value="F:RNA helicase activity"/>
    <property type="evidence" value="ECO:0007669"/>
    <property type="project" value="UniProtKB-EC"/>
</dbReference>
<organism evidence="15 16">
    <name type="scientific">Thalassospira marina</name>
    <dbReference type="NCBI Taxonomy" id="2048283"/>
    <lineage>
        <taxon>Bacteria</taxon>
        <taxon>Pseudomonadati</taxon>
        <taxon>Pseudomonadota</taxon>
        <taxon>Alphaproteobacteria</taxon>
        <taxon>Rhodospirillales</taxon>
        <taxon>Thalassospiraceae</taxon>
        <taxon>Thalassospira</taxon>
    </lineage>
</organism>
<feature type="region of interest" description="Disordered" evidence="11">
    <location>
        <begin position="386"/>
        <end position="616"/>
    </location>
</feature>
<reference evidence="15 16" key="1">
    <citation type="submission" date="2017-09" db="EMBL/GenBank/DDBJ databases">
        <title>Biodiversity and function of Thalassospira species in the particle-attached aromatic-hydrocarbon-degrading consortia from the surface seawater of the South China Sea.</title>
        <authorList>
            <person name="Dong C."/>
            <person name="Liu R."/>
            <person name="Shao Z."/>
        </authorList>
    </citation>
    <scope>NUCLEOTIDE SEQUENCE [LARGE SCALE GENOMIC DNA]</scope>
    <source>
        <strain evidence="15 16">CSC1P2</strain>
    </source>
</reference>
<dbReference type="Gene3D" id="3.40.50.300">
    <property type="entry name" value="P-loop containing nucleotide triphosphate hydrolases"/>
    <property type="match status" value="2"/>
</dbReference>
<feature type="compositionally biased region" description="Low complexity" evidence="11">
    <location>
        <begin position="574"/>
        <end position="584"/>
    </location>
</feature>
<feature type="compositionally biased region" description="Basic and acidic residues" evidence="11">
    <location>
        <begin position="534"/>
        <end position="545"/>
    </location>
</feature>
<evidence type="ECO:0000313" key="16">
    <source>
        <dbReference type="Proteomes" id="UP000233597"/>
    </source>
</evidence>
<dbReference type="SMART" id="SM00490">
    <property type="entry name" value="HELICc"/>
    <property type="match status" value="1"/>
</dbReference>
<dbReference type="FunFam" id="3.40.50.300:FF:000108">
    <property type="entry name" value="ATP-dependent RNA helicase RhlE"/>
    <property type="match status" value="1"/>
</dbReference>
<feature type="short sequence motif" description="Q motif" evidence="10">
    <location>
        <begin position="2"/>
        <end position="30"/>
    </location>
</feature>
<dbReference type="Pfam" id="PF00270">
    <property type="entry name" value="DEAD"/>
    <property type="match status" value="1"/>
</dbReference>
<comment type="caution">
    <text evidence="15">The sequence shown here is derived from an EMBL/GenBank/DDBJ whole genome shotgun (WGS) entry which is preliminary data.</text>
</comment>
<dbReference type="EC" id="3.6.4.13" evidence="1"/>
<evidence type="ECO:0000259" key="12">
    <source>
        <dbReference type="PROSITE" id="PS51192"/>
    </source>
</evidence>
<comment type="similarity">
    <text evidence="7">Belongs to the DEAD box helicase family.</text>
</comment>
<dbReference type="GO" id="GO:0005829">
    <property type="term" value="C:cytosol"/>
    <property type="evidence" value="ECO:0007669"/>
    <property type="project" value="TreeGrafter"/>
</dbReference>
<dbReference type="GO" id="GO:0003676">
    <property type="term" value="F:nucleic acid binding"/>
    <property type="evidence" value="ECO:0007669"/>
    <property type="project" value="InterPro"/>
</dbReference>
<evidence type="ECO:0000256" key="4">
    <source>
        <dbReference type="ARBA" id="ARBA00022801"/>
    </source>
</evidence>
<protein>
    <recommendedName>
        <fullName evidence="9">DEAD-box ATP-dependent RNA helicase RhpA</fullName>
        <ecNumber evidence="1">3.6.4.13</ecNumber>
    </recommendedName>
</protein>
<dbReference type="GO" id="GO:0016787">
    <property type="term" value="F:hydrolase activity"/>
    <property type="evidence" value="ECO:0007669"/>
    <property type="project" value="UniProtKB-KW"/>
</dbReference>
<dbReference type="PANTHER" id="PTHR47959:SF13">
    <property type="entry name" value="ATP-DEPENDENT RNA HELICASE RHLE"/>
    <property type="match status" value="1"/>
</dbReference>